<dbReference type="Gene3D" id="3.40.50.11190">
    <property type="match status" value="1"/>
</dbReference>
<sequence length="241" mass="26326">MSSSILVVDDLADRAHDCDVLVDPGLGRQTSDYAGWVSGPADLLLGSRYAMLKPAFALNHGRAPLWPEVRRAHVFFGGGSAAEWMPECIDIMMDVEPDLDVSAVGICSEQVMDRLMERHGSRLDWVRQVDDMARHYATCSVALGSPGTATWERACIGLPSALLATAPNQIPILEGLDRLGLCRFLGPAWELKVPELRSRIRDFLQDDAARAAMRNFGLSAVDGRGVERLLRRLQGSGRGDA</sequence>
<dbReference type="Gene3D" id="3.40.50.2000">
    <property type="entry name" value="Glycogen Phosphorylase B"/>
    <property type="match status" value="1"/>
</dbReference>
<proteinExistence type="predicted"/>
<reference evidence="1 2" key="1">
    <citation type="journal article" date="2011" name="J. Bacteriol.">
        <title>Genome sequence of Methyloversatilis universalis FAM5T, a methylotrophic representative of the order Rhodocyclales.</title>
        <authorList>
            <person name="Kittichotirat W."/>
            <person name="Good N.M."/>
            <person name="Hall R."/>
            <person name="Bringel F."/>
            <person name="Lajus A."/>
            <person name="Medigue C."/>
            <person name="Smalley N.E."/>
            <person name="Beck D."/>
            <person name="Bumgarner R."/>
            <person name="Vuilleumier S."/>
            <person name="Kalyuzhnaya M.G."/>
        </authorList>
    </citation>
    <scope>NUCLEOTIDE SEQUENCE [LARGE SCALE GENOMIC DNA]</scope>
    <source>
        <strain evidence="2">ATCC BAA-1314 / JCM 13912 / FAM5</strain>
    </source>
</reference>
<protein>
    <submittedName>
        <fullName evidence="1">Uncharacterized protein</fullName>
    </submittedName>
</protein>
<dbReference type="SUPFAM" id="SSF53756">
    <property type="entry name" value="UDP-Glycosyltransferase/glycogen phosphorylase"/>
    <property type="match status" value="1"/>
</dbReference>
<name>F5RGT3_METUF</name>
<dbReference type="STRING" id="1000565.METUNv1_03524"/>
<dbReference type="Proteomes" id="UP000005019">
    <property type="component" value="Unassembled WGS sequence"/>
</dbReference>
<organism evidence="1 2">
    <name type="scientific">Methyloversatilis universalis (strain ATCC BAA-1314 / DSM 25237 / JCM 13912 / CCUG 52030 / FAM5)</name>
    <dbReference type="NCBI Taxonomy" id="1000565"/>
    <lineage>
        <taxon>Bacteria</taxon>
        <taxon>Pseudomonadati</taxon>
        <taxon>Pseudomonadota</taxon>
        <taxon>Betaproteobacteria</taxon>
        <taxon>Nitrosomonadales</taxon>
        <taxon>Sterolibacteriaceae</taxon>
        <taxon>Methyloversatilis</taxon>
    </lineage>
</organism>
<dbReference type="AlphaFoldDB" id="F5RGT3"/>
<gene>
    <name evidence="1" type="ORF">METUNv1_03524</name>
</gene>
<dbReference type="EMBL" id="AFHG01000058">
    <property type="protein sequence ID" value="EGK70137.1"/>
    <property type="molecule type" value="Genomic_DNA"/>
</dbReference>
<comment type="caution">
    <text evidence="1">The sequence shown here is derived from an EMBL/GenBank/DDBJ whole genome shotgun (WGS) entry which is preliminary data.</text>
</comment>
<accession>F5RGT3</accession>
<evidence type="ECO:0000313" key="2">
    <source>
        <dbReference type="Proteomes" id="UP000005019"/>
    </source>
</evidence>
<keyword evidence="2" id="KW-1185">Reference proteome</keyword>
<evidence type="ECO:0000313" key="1">
    <source>
        <dbReference type="EMBL" id="EGK70137.1"/>
    </source>
</evidence>
<dbReference type="eggNOG" id="COG3980">
    <property type="taxonomic scope" value="Bacteria"/>
</dbReference>